<dbReference type="STRING" id="1203554.HMPREF1476_01743"/>
<feature type="region of interest" description="Disordered" evidence="1">
    <location>
        <begin position="24"/>
        <end position="48"/>
    </location>
</feature>
<comment type="caution">
    <text evidence="2">The sequence shown here is derived from an EMBL/GenBank/DDBJ whole genome shotgun (WGS) entry which is preliminary data.</text>
</comment>
<evidence type="ECO:0000313" key="2">
    <source>
        <dbReference type="EMBL" id="EPD98452.1"/>
    </source>
</evidence>
<evidence type="ECO:0008006" key="4">
    <source>
        <dbReference type="Google" id="ProtNLM"/>
    </source>
</evidence>
<reference evidence="2 3" key="1">
    <citation type="submission" date="2013-04" db="EMBL/GenBank/DDBJ databases">
        <title>The Genome Sequence of Sutterella wadsworthensis HGA0223.</title>
        <authorList>
            <consortium name="The Broad Institute Genomics Platform"/>
            <person name="Earl A."/>
            <person name="Ward D."/>
            <person name="Feldgarden M."/>
            <person name="Gevers D."/>
            <person name="Schmidt T.M."/>
            <person name="Dover J."/>
            <person name="Dai D."/>
            <person name="Walker B."/>
            <person name="Young S."/>
            <person name="Zeng Q."/>
            <person name="Gargeya S."/>
            <person name="Fitzgerald M."/>
            <person name="Haas B."/>
            <person name="Abouelleil A."/>
            <person name="Allen A.W."/>
            <person name="Alvarado L."/>
            <person name="Arachchi H.M."/>
            <person name="Berlin A.M."/>
            <person name="Chapman S.B."/>
            <person name="Gainer-Dewar J."/>
            <person name="Goldberg J."/>
            <person name="Griggs A."/>
            <person name="Gujja S."/>
            <person name="Hansen M."/>
            <person name="Howarth C."/>
            <person name="Imamovic A."/>
            <person name="Ireland A."/>
            <person name="Larimer J."/>
            <person name="McCowan C."/>
            <person name="Murphy C."/>
            <person name="Pearson M."/>
            <person name="Poon T.W."/>
            <person name="Priest M."/>
            <person name="Roberts A."/>
            <person name="Saif S."/>
            <person name="Shea T."/>
            <person name="Sisk P."/>
            <person name="Sykes S."/>
            <person name="Wortman J."/>
            <person name="Nusbaum C."/>
            <person name="Birren B."/>
        </authorList>
    </citation>
    <scope>NUCLEOTIDE SEQUENCE [LARGE SCALE GENOMIC DNA]</scope>
    <source>
        <strain evidence="2 3">HGA0223</strain>
    </source>
</reference>
<accession>S3BWI6</accession>
<dbReference type="EMBL" id="ATCF01000024">
    <property type="protein sequence ID" value="EPD98452.1"/>
    <property type="molecule type" value="Genomic_DNA"/>
</dbReference>
<name>S3BWI6_9BURK</name>
<proteinExistence type="predicted"/>
<organism evidence="2 3">
    <name type="scientific">Sutterella wadsworthensis HGA0223</name>
    <dbReference type="NCBI Taxonomy" id="1203554"/>
    <lineage>
        <taxon>Bacteria</taxon>
        <taxon>Pseudomonadati</taxon>
        <taxon>Pseudomonadota</taxon>
        <taxon>Betaproteobacteria</taxon>
        <taxon>Burkholderiales</taxon>
        <taxon>Sutterellaceae</taxon>
        <taxon>Sutterella</taxon>
    </lineage>
</organism>
<dbReference type="eggNOG" id="ENOG5032QNI">
    <property type="taxonomic scope" value="Bacteria"/>
</dbReference>
<dbReference type="HOGENOM" id="CLU_2235202_0_0_4"/>
<dbReference type="PATRIC" id="fig|1203554.3.peg.1828"/>
<dbReference type="RefSeq" id="WP_016474917.1">
    <property type="nucleotide sequence ID" value="NZ_KE150480.1"/>
</dbReference>
<dbReference type="Proteomes" id="UP000014400">
    <property type="component" value="Unassembled WGS sequence"/>
</dbReference>
<evidence type="ECO:0000256" key="1">
    <source>
        <dbReference type="SAM" id="MobiDB-lite"/>
    </source>
</evidence>
<protein>
    <recommendedName>
        <fullName evidence="4">SHOCT domain-containing protein</fullName>
    </recommendedName>
</protein>
<sequence>MNFFVKCLNAVGLHTEAELAAARRKGALESGAQPTAPEVPNSPAALDHSPAGVLYRRTAEDLAVMPVSLQVQVKAQTVVKLQKMVERSLLTQEEFEIWKRRIMML</sequence>
<evidence type="ECO:0000313" key="3">
    <source>
        <dbReference type="Proteomes" id="UP000014400"/>
    </source>
</evidence>
<gene>
    <name evidence="2" type="ORF">HMPREF1476_01743</name>
</gene>
<keyword evidence="3" id="KW-1185">Reference proteome</keyword>
<dbReference type="AlphaFoldDB" id="S3BWI6"/>